<protein>
    <recommendedName>
        <fullName evidence="3">Nucleotidyltransferase</fullName>
    </recommendedName>
</protein>
<evidence type="ECO:0008006" key="3">
    <source>
        <dbReference type="Google" id="ProtNLM"/>
    </source>
</evidence>
<dbReference type="EMBL" id="MCYL01000024">
    <property type="protein sequence ID" value="PML55189.1"/>
    <property type="molecule type" value="Genomic_DNA"/>
</dbReference>
<dbReference type="Proteomes" id="UP000235746">
    <property type="component" value="Unassembled WGS sequence"/>
</dbReference>
<sequence length="257" mass="29006">MQAQQPNTPEKLLQRLDAIGESLKASGKAHALLGLGSVGIETERLDQYSDVDFFAIVQEGHKQYFLDSLHWLSDILPIDYAVRNTVDGYKVLYADGIFCEFAVFEPHELAHIPFAEGRIVWQEADFDTQCCVPPAKGAAETNSQEWIIGEALTNLYVGMSRYNRGEKLSGSRFVQSYALDRLIDLVDQTETSEPEFVDEFMSDRRLEARFPQFAKLLPTFTQGYDRTAESALAQLAFLNTHFSVNQAMFARITTLCK</sequence>
<gene>
    <name evidence="1" type="ORF">BCT74_07620</name>
</gene>
<organism evidence="1 2">
    <name type="scientific">Vibrio lentus</name>
    <dbReference type="NCBI Taxonomy" id="136468"/>
    <lineage>
        <taxon>Bacteria</taxon>
        <taxon>Pseudomonadati</taxon>
        <taxon>Pseudomonadota</taxon>
        <taxon>Gammaproteobacteria</taxon>
        <taxon>Vibrionales</taxon>
        <taxon>Vibrionaceae</taxon>
        <taxon>Vibrio</taxon>
    </lineage>
</organism>
<dbReference type="Gene3D" id="3.30.460.10">
    <property type="entry name" value="Beta Polymerase, domain 2"/>
    <property type="match status" value="1"/>
</dbReference>
<accession>A0A2N7IDW3</accession>
<dbReference type="AlphaFoldDB" id="A0A2N7IDW3"/>
<reference evidence="2" key="1">
    <citation type="submission" date="2016-07" db="EMBL/GenBank/DDBJ databases">
        <title>Nontailed viruses are major unrecognized killers of bacteria in the ocean.</title>
        <authorList>
            <person name="Kauffman K."/>
            <person name="Hussain F."/>
            <person name="Yang J."/>
            <person name="Arevalo P."/>
            <person name="Brown J."/>
            <person name="Cutler M."/>
            <person name="Kelly L."/>
            <person name="Polz M.F."/>
        </authorList>
    </citation>
    <scope>NUCLEOTIDE SEQUENCE [LARGE SCALE GENOMIC DNA]</scope>
    <source>
        <strain evidence="2">10N.261.51.B8</strain>
    </source>
</reference>
<comment type="caution">
    <text evidence="1">The sequence shown here is derived from an EMBL/GenBank/DDBJ whole genome shotgun (WGS) entry which is preliminary data.</text>
</comment>
<dbReference type="InterPro" id="IPR043519">
    <property type="entry name" value="NT_sf"/>
</dbReference>
<dbReference type="RefSeq" id="WP_102578722.1">
    <property type="nucleotide sequence ID" value="NZ_MCYL01000024.1"/>
</dbReference>
<proteinExistence type="predicted"/>
<evidence type="ECO:0000313" key="1">
    <source>
        <dbReference type="EMBL" id="PML55189.1"/>
    </source>
</evidence>
<evidence type="ECO:0000313" key="2">
    <source>
        <dbReference type="Proteomes" id="UP000235746"/>
    </source>
</evidence>
<name>A0A2N7IDW3_9VIBR</name>